<sequence>MAVIATRLARAMGARSEELTPALAGFTLFFCLFSGYFMLRPVREAMGVQAGVQNLQWLFTATFVAMLVAVPLFAWLNSVVPRLRFIDWAYGFFCLNLVGFAALFAWRGGDVTLARTFYVWVSVYNLFVVSVAWSLMADVFDAAQARRLFAFIAAGASVGGLCGPALSTALVGLLDASGLALGSAVLLGLALWLKQYLMRWRETGGAGRPGAAPAQSPRQPVAGNPFSGVATVLASPYLLAMCAFVVLLASVSTFLYFEQARVVAERFASRDQQVRVFGVLDVIVQAGALLSQLFLTGRLAQRLGPRILLAGVPVVMCVGFIGLALLPTFGMLAGLMIVRRIGEYAFIRPGREMLFAPLNAQTKYKAKNFIDTVVYRAGDALSGWAKTLLDSLGEGAWLVALIGAGCAALWAVLGWYLGGPGGAALDQEEEKP</sequence>
<reference evidence="5 6" key="1">
    <citation type="journal article" date="2020" name="Insects">
        <title>Bacteria Belonging to Pseudomonas typographi sp. nov. from the Bark Beetle Ips typographus Have Genomic Potential to Aid in the Host Ecology.</title>
        <authorList>
            <person name="Peral-Aranega E."/>
            <person name="Saati-Santamaria Z."/>
            <person name="Kolarik M."/>
            <person name="Rivas R."/>
            <person name="Garcia-Fraile P."/>
        </authorList>
    </citation>
    <scope>NUCLEOTIDE SEQUENCE [LARGE SCALE GENOMIC DNA]</scope>
    <source>
        <strain evidence="5 6">CA3A</strain>
    </source>
</reference>
<feature type="transmembrane region" description="Helical" evidence="4">
    <location>
        <begin position="176"/>
        <end position="193"/>
    </location>
</feature>
<feature type="transmembrane region" description="Helical" evidence="4">
    <location>
        <begin position="237"/>
        <end position="257"/>
    </location>
</feature>
<feature type="transmembrane region" description="Helical" evidence="4">
    <location>
        <begin position="396"/>
        <end position="417"/>
    </location>
</feature>
<feature type="transmembrane region" description="Helical" evidence="4">
    <location>
        <begin position="307"/>
        <end position="326"/>
    </location>
</feature>
<feature type="transmembrane region" description="Helical" evidence="4">
    <location>
        <begin position="21"/>
        <end position="39"/>
    </location>
</feature>
<feature type="transmembrane region" description="Helical" evidence="4">
    <location>
        <begin position="148"/>
        <end position="170"/>
    </location>
</feature>
<dbReference type="InterPro" id="IPR011701">
    <property type="entry name" value="MFS"/>
</dbReference>
<feature type="transmembrane region" description="Helical" evidence="4">
    <location>
        <begin position="118"/>
        <end position="136"/>
    </location>
</feature>
<evidence type="ECO:0000256" key="2">
    <source>
        <dbReference type="ARBA" id="ARBA00022989"/>
    </source>
</evidence>
<feature type="transmembrane region" description="Helical" evidence="4">
    <location>
        <begin position="88"/>
        <end position="106"/>
    </location>
</feature>
<dbReference type="RefSeq" id="WP_190419152.1">
    <property type="nucleotide sequence ID" value="NZ_JAAOCA010000008.1"/>
</dbReference>
<keyword evidence="3 4" id="KW-0472">Membrane</keyword>
<feature type="transmembrane region" description="Helical" evidence="4">
    <location>
        <begin position="55"/>
        <end position="76"/>
    </location>
</feature>
<evidence type="ECO:0000256" key="4">
    <source>
        <dbReference type="SAM" id="Phobius"/>
    </source>
</evidence>
<accession>A0ABR7YZT5</accession>
<keyword evidence="6" id="KW-1185">Reference proteome</keyword>
<dbReference type="InterPro" id="IPR036259">
    <property type="entry name" value="MFS_trans_sf"/>
</dbReference>
<dbReference type="Gene3D" id="1.20.1250.20">
    <property type="entry name" value="MFS general substrate transporter like domains"/>
    <property type="match status" value="1"/>
</dbReference>
<evidence type="ECO:0000256" key="1">
    <source>
        <dbReference type="ARBA" id="ARBA00022692"/>
    </source>
</evidence>
<comment type="caution">
    <text evidence="5">The sequence shown here is derived from an EMBL/GenBank/DDBJ whole genome shotgun (WGS) entry which is preliminary data.</text>
</comment>
<evidence type="ECO:0000256" key="3">
    <source>
        <dbReference type="ARBA" id="ARBA00023136"/>
    </source>
</evidence>
<dbReference type="Proteomes" id="UP000805841">
    <property type="component" value="Unassembled WGS sequence"/>
</dbReference>
<feature type="transmembrane region" description="Helical" evidence="4">
    <location>
        <begin position="277"/>
        <end position="295"/>
    </location>
</feature>
<gene>
    <name evidence="5" type="ORF">HAQ05_07920</name>
</gene>
<proteinExistence type="predicted"/>
<evidence type="ECO:0000313" key="5">
    <source>
        <dbReference type="EMBL" id="MBD1598629.1"/>
    </source>
</evidence>
<keyword evidence="1 4" id="KW-0812">Transmembrane</keyword>
<organism evidence="5 6">
    <name type="scientific">Pseudomonas typographi</name>
    <dbReference type="NCBI Taxonomy" id="2715964"/>
    <lineage>
        <taxon>Bacteria</taxon>
        <taxon>Pseudomonadati</taxon>
        <taxon>Pseudomonadota</taxon>
        <taxon>Gammaproteobacteria</taxon>
        <taxon>Pseudomonadales</taxon>
        <taxon>Pseudomonadaceae</taxon>
        <taxon>Pseudomonas</taxon>
    </lineage>
</organism>
<evidence type="ECO:0000313" key="6">
    <source>
        <dbReference type="Proteomes" id="UP000805841"/>
    </source>
</evidence>
<keyword evidence="2 4" id="KW-1133">Transmembrane helix</keyword>
<name>A0ABR7YZT5_9PSED</name>
<protein>
    <submittedName>
        <fullName evidence="5">MFS transporter</fullName>
    </submittedName>
</protein>
<dbReference type="SUPFAM" id="SSF103473">
    <property type="entry name" value="MFS general substrate transporter"/>
    <property type="match status" value="1"/>
</dbReference>
<dbReference type="Pfam" id="PF07690">
    <property type="entry name" value="MFS_1"/>
    <property type="match status" value="1"/>
</dbReference>
<dbReference type="PANTHER" id="PTHR43596">
    <property type="entry name" value="ADP,ATP CARRIER PROTEIN"/>
    <property type="match status" value="1"/>
</dbReference>
<dbReference type="EMBL" id="JAAOCA010000008">
    <property type="protein sequence ID" value="MBD1598629.1"/>
    <property type="molecule type" value="Genomic_DNA"/>
</dbReference>
<dbReference type="PANTHER" id="PTHR43596:SF1">
    <property type="entry name" value="ADP,ATP CARRIER PROTEIN"/>
    <property type="match status" value="1"/>
</dbReference>